<accession>A0A6I6EZQ4</accession>
<evidence type="ECO:0000313" key="3">
    <source>
        <dbReference type="Proteomes" id="UP000422764"/>
    </source>
</evidence>
<proteinExistence type="predicted"/>
<dbReference type="InterPro" id="IPR008490">
    <property type="entry name" value="Transposase_InsH_N"/>
</dbReference>
<evidence type="ECO:0000313" key="2">
    <source>
        <dbReference type="EMBL" id="QGU94474.1"/>
    </source>
</evidence>
<gene>
    <name evidence="2" type="ORF">GOM49_04590</name>
</gene>
<dbReference type="EMBL" id="CP046522">
    <property type="protein sequence ID" value="QGU94474.1"/>
    <property type="molecule type" value="Genomic_DNA"/>
</dbReference>
<dbReference type="Pfam" id="PF05598">
    <property type="entry name" value="DUF772"/>
    <property type="match status" value="1"/>
</dbReference>
<reference evidence="2 3" key="1">
    <citation type="submission" date="2019-12" db="EMBL/GenBank/DDBJ databases">
        <title>Genome sequenceing of Clostridium bovifaecis.</title>
        <authorList>
            <person name="Yao Y."/>
        </authorList>
    </citation>
    <scope>NUCLEOTIDE SEQUENCE [LARGE SCALE GENOMIC DNA]</scope>
    <source>
        <strain evidence="2 3">BXX</strain>
    </source>
</reference>
<organism evidence="2 3">
    <name type="scientific">Clostridium bovifaecis</name>
    <dbReference type="NCBI Taxonomy" id="2184719"/>
    <lineage>
        <taxon>Bacteria</taxon>
        <taxon>Bacillati</taxon>
        <taxon>Bacillota</taxon>
        <taxon>Clostridia</taxon>
        <taxon>Eubacteriales</taxon>
        <taxon>Clostridiaceae</taxon>
        <taxon>Clostridium</taxon>
    </lineage>
</organism>
<protein>
    <recommendedName>
        <fullName evidence="1">Transposase InsH N-terminal domain-containing protein</fullName>
    </recommendedName>
</protein>
<sequence length="57" mass="6844">MINIFCQQPFYIYYKKDFSFVRDLVKDLYCADNGRPAVDPVVLFKMLFILLKITFKN</sequence>
<name>A0A6I6EZQ4_9CLOT</name>
<evidence type="ECO:0000259" key="1">
    <source>
        <dbReference type="Pfam" id="PF05598"/>
    </source>
</evidence>
<dbReference type="Proteomes" id="UP000422764">
    <property type="component" value="Chromosome"/>
</dbReference>
<feature type="domain" description="Transposase InsH N-terminal" evidence="1">
    <location>
        <begin position="17"/>
        <end position="49"/>
    </location>
</feature>
<keyword evidence="3" id="KW-1185">Reference proteome</keyword>
<dbReference type="AlphaFoldDB" id="A0A6I6EZQ4"/>